<dbReference type="GO" id="GO:0032790">
    <property type="term" value="P:ribosome disassembly"/>
    <property type="evidence" value="ECO:0000318"/>
    <property type="project" value="GO_Central"/>
</dbReference>
<dbReference type="InterPro" id="IPR029064">
    <property type="entry name" value="Ribosomal_eL30-like_sf"/>
</dbReference>
<dbReference type="STRING" id="4432.A0A1U8AP41"/>
<protein>
    <submittedName>
        <fullName evidence="2">Protein PELOTA 2-like</fullName>
    </submittedName>
</protein>
<dbReference type="InterPro" id="IPR004405">
    <property type="entry name" value="TF_pelota"/>
</dbReference>
<dbReference type="GeneID" id="104606025"/>
<dbReference type="GO" id="GO:0071025">
    <property type="term" value="P:RNA surveillance"/>
    <property type="evidence" value="ECO:0007669"/>
    <property type="project" value="InterPro"/>
</dbReference>
<dbReference type="Gene3D" id="3.30.1330.30">
    <property type="match status" value="1"/>
</dbReference>
<proteinExistence type="predicted"/>
<dbReference type="InParanoid" id="A0A1U8AP41"/>
<evidence type="ECO:0000313" key="2">
    <source>
        <dbReference type="RefSeq" id="XP_010269332.1"/>
    </source>
</evidence>
<dbReference type="AlphaFoldDB" id="A0A1U8AP41"/>
<evidence type="ECO:0000313" key="1">
    <source>
        <dbReference type="Proteomes" id="UP000189703"/>
    </source>
</evidence>
<organism evidence="1 2">
    <name type="scientific">Nelumbo nucifera</name>
    <name type="common">Sacred lotus</name>
    <dbReference type="NCBI Taxonomy" id="4432"/>
    <lineage>
        <taxon>Eukaryota</taxon>
        <taxon>Viridiplantae</taxon>
        <taxon>Streptophyta</taxon>
        <taxon>Embryophyta</taxon>
        <taxon>Tracheophyta</taxon>
        <taxon>Spermatophyta</taxon>
        <taxon>Magnoliopsida</taxon>
        <taxon>Proteales</taxon>
        <taxon>Nelumbonaceae</taxon>
        <taxon>Nelumbo</taxon>
    </lineage>
</organism>
<accession>A0A1U8AP41</accession>
<dbReference type="SUPFAM" id="SSF53137">
    <property type="entry name" value="Translational machinery components"/>
    <property type="match status" value="1"/>
</dbReference>
<dbReference type="PANTHER" id="PTHR10853:SF0">
    <property type="entry name" value="PROTEIN PELOTA HOMOLOG"/>
    <property type="match status" value="1"/>
</dbReference>
<dbReference type="GO" id="GO:0070651">
    <property type="term" value="P:nonfunctional rRNA decay"/>
    <property type="evidence" value="ECO:0000318"/>
    <property type="project" value="GO_Central"/>
</dbReference>
<name>A0A1U8AP41_NELNU</name>
<dbReference type="RefSeq" id="XP_010269332.1">
    <property type="nucleotide sequence ID" value="XM_010271030.1"/>
</dbReference>
<dbReference type="SUPFAM" id="SSF55315">
    <property type="entry name" value="L30e-like"/>
    <property type="match status" value="1"/>
</dbReference>
<reference evidence="2" key="1">
    <citation type="submission" date="2025-08" db="UniProtKB">
        <authorList>
            <consortium name="RefSeq"/>
        </authorList>
    </citation>
    <scope>IDENTIFICATION</scope>
</reference>
<dbReference type="GO" id="GO:0005737">
    <property type="term" value="C:cytoplasm"/>
    <property type="evidence" value="ECO:0000318"/>
    <property type="project" value="GO_Central"/>
</dbReference>
<dbReference type="InterPro" id="IPR042226">
    <property type="entry name" value="eFR1_2_sf"/>
</dbReference>
<dbReference type="GO" id="GO:0070966">
    <property type="term" value="P:nuclear-transcribed mRNA catabolic process, no-go decay"/>
    <property type="evidence" value="ECO:0000318"/>
    <property type="project" value="GO_Central"/>
</dbReference>
<keyword evidence="1" id="KW-1185">Reference proteome</keyword>
<dbReference type="eggNOG" id="KOG2869">
    <property type="taxonomic scope" value="Eukaryota"/>
</dbReference>
<dbReference type="Proteomes" id="UP000189703">
    <property type="component" value="Unplaced"/>
</dbReference>
<dbReference type="Gene3D" id="3.30.420.60">
    <property type="entry name" value="eRF1 domain 2"/>
    <property type="match status" value="1"/>
</dbReference>
<sequence length="207" mass="23344">MLCAWIEAGDQNPNPMGSCKGGGSGSNRGKMGLKDFFEEVSSCFVKHIDFNSIHCVVIRSTCSIKDQFQRYLIFEAERMRLRQIVDNKLHIFVVNTTLSDSTTMFLVRDAKAAKDISTLKNIMELLLNDDSGKVSYGTKHVKMRKKYENLVNSIEKSGEKVYILSSSTEQLIWFVGINAILCIPLQKKTVGTQALMNATILHHSRYI</sequence>
<gene>
    <name evidence="2" type="primary">LOC104606025</name>
</gene>
<dbReference type="KEGG" id="nnu:104606025"/>
<dbReference type="GO" id="GO:0070481">
    <property type="term" value="P:nuclear-transcribed mRNA catabolic process, non-stop decay"/>
    <property type="evidence" value="ECO:0007669"/>
    <property type="project" value="InterPro"/>
</dbReference>
<dbReference type="PANTHER" id="PTHR10853">
    <property type="entry name" value="PELOTA"/>
    <property type="match status" value="1"/>
</dbReference>